<sequence>MSATDLLVTLRRRGLALSVVAGKLVVQPATALAPADREDIRAHLPALVAILTVEREQFDRPEPEAGAAWDQHAAHRLMFEADALVEALGVNGRCPEIDTAAEAVYRAHVAHDPRAFRNAIERFVTTVHRLGTM</sequence>
<dbReference type="AlphaFoldDB" id="A0A6P2DHF2"/>
<evidence type="ECO:0000313" key="2">
    <source>
        <dbReference type="Proteomes" id="UP000464178"/>
    </source>
</evidence>
<dbReference type="KEGG" id="gms:SOIL9_77130"/>
<dbReference type="RefSeq" id="WP_162672574.1">
    <property type="nucleotide sequence ID" value="NZ_LR593886.1"/>
</dbReference>
<dbReference type="Proteomes" id="UP000464178">
    <property type="component" value="Chromosome"/>
</dbReference>
<evidence type="ECO:0008006" key="3">
    <source>
        <dbReference type="Google" id="ProtNLM"/>
    </source>
</evidence>
<reference evidence="1 2" key="1">
    <citation type="submission" date="2019-05" db="EMBL/GenBank/DDBJ databases">
        <authorList>
            <consortium name="Science for Life Laboratories"/>
        </authorList>
    </citation>
    <scope>NUCLEOTIDE SEQUENCE [LARGE SCALE GENOMIC DNA]</scope>
    <source>
        <strain evidence="1">Soil9</strain>
    </source>
</reference>
<proteinExistence type="predicted"/>
<keyword evidence="2" id="KW-1185">Reference proteome</keyword>
<accession>A0A6P2DHF2</accession>
<protein>
    <recommendedName>
        <fullName evidence="3">TubC N-terminal docking domain-containing protein</fullName>
    </recommendedName>
</protein>
<organism evidence="1 2">
    <name type="scientific">Gemmata massiliana</name>
    <dbReference type="NCBI Taxonomy" id="1210884"/>
    <lineage>
        <taxon>Bacteria</taxon>
        <taxon>Pseudomonadati</taxon>
        <taxon>Planctomycetota</taxon>
        <taxon>Planctomycetia</taxon>
        <taxon>Gemmatales</taxon>
        <taxon>Gemmataceae</taxon>
        <taxon>Gemmata</taxon>
    </lineage>
</organism>
<gene>
    <name evidence="1" type="ORF">SOIL9_77130</name>
</gene>
<name>A0A6P2DHF2_9BACT</name>
<evidence type="ECO:0000313" key="1">
    <source>
        <dbReference type="EMBL" id="VTS01848.1"/>
    </source>
</evidence>
<dbReference type="EMBL" id="LR593886">
    <property type="protein sequence ID" value="VTS01848.1"/>
    <property type="molecule type" value="Genomic_DNA"/>
</dbReference>